<proteinExistence type="inferred from homology"/>
<comment type="similarity">
    <text evidence="1">Belongs to the OsmC/Ohr family.</text>
</comment>
<evidence type="ECO:0000256" key="2">
    <source>
        <dbReference type="SAM" id="MobiDB-lite"/>
    </source>
</evidence>
<feature type="region of interest" description="Disordered" evidence="2">
    <location>
        <begin position="1"/>
        <end position="41"/>
    </location>
</feature>
<dbReference type="EMBL" id="WWEQ01000008">
    <property type="protein sequence ID" value="MYM19000.1"/>
    <property type="molecule type" value="Genomic_DNA"/>
</dbReference>
<dbReference type="InterPro" id="IPR015946">
    <property type="entry name" value="KH_dom-like_a/b"/>
</dbReference>
<sequence length="139" mass="14320">MGERIYATTAHNTGGTHGTVSLSDGPSVTTGPPQHPEAGTNPEQFLAMSWATCLSASVEAALGRLGIDAAAHPPQVSVEVALLSRDGEYAFEPRARVDIPGLDAQRTLEAARAGHARCPVSKLLRGQGTPVVEAAGQAI</sequence>
<dbReference type="InterPro" id="IPR019953">
    <property type="entry name" value="OHR"/>
</dbReference>
<dbReference type="PANTHER" id="PTHR33797:SF2">
    <property type="entry name" value="ORGANIC HYDROPEROXIDE RESISTANCE PROTEIN-LIKE"/>
    <property type="match status" value="1"/>
</dbReference>
<dbReference type="RefSeq" id="WP_160952440.1">
    <property type="nucleotide sequence ID" value="NZ_WWEQ01000008.1"/>
</dbReference>
<dbReference type="GO" id="GO:0006979">
    <property type="term" value="P:response to oxidative stress"/>
    <property type="evidence" value="ECO:0007669"/>
    <property type="project" value="InterPro"/>
</dbReference>
<feature type="compositionally biased region" description="Polar residues" evidence="2">
    <location>
        <begin position="20"/>
        <end position="32"/>
    </location>
</feature>
<evidence type="ECO:0000256" key="1">
    <source>
        <dbReference type="ARBA" id="ARBA00007378"/>
    </source>
</evidence>
<keyword evidence="4" id="KW-1185">Reference proteome</keyword>
<gene>
    <name evidence="3" type="ORF">GSY69_03145</name>
</gene>
<organism evidence="3 4">
    <name type="scientific">Brevibacterium rongguiense</name>
    <dbReference type="NCBI Taxonomy" id="2695267"/>
    <lineage>
        <taxon>Bacteria</taxon>
        <taxon>Bacillati</taxon>
        <taxon>Actinomycetota</taxon>
        <taxon>Actinomycetes</taxon>
        <taxon>Micrococcales</taxon>
        <taxon>Brevibacteriaceae</taxon>
        <taxon>Brevibacterium</taxon>
    </lineage>
</organism>
<dbReference type="InterPro" id="IPR036102">
    <property type="entry name" value="OsmC/Ohrsf"/>
</dbReference>
<comment type="caution">
    <text evidence="3">The sequence shown here is derived from an EMBL/GenBank/DDBJ whole genome shotgun (WGS) entry which is preliminary data.</text>
</comment>
<accession>A0A6N9H4Q5</accession>
<protein>
    <submittedName>
        <fullName evidence="3">Organic hydroperoxide resistance protein</fullName>
    </submittedName>
</protein>
<evidence type="ECO:0000313" key="3">
    <source>
        <dbReference type="EMBL" id="MYM19000.1"/>
    </source>
</evidence>
<dbReference type="Proteomes" id="UP000469215">
    <property type="component" value="Unassembled WGS sequence"/>
</dbReference>
<evidence type="ECO:0000313" key="4">
    <source>
        <dbReference type="Proteomes" id="UP000469215"/>
    </source>
</evidence>
<dbReference type="Gene3D" id="3.30.300.20">
    <property type="match status" value="1"/>
</dbReference>
<dbReference type="AlphaFoldDB" id="A0A6N9H4Q5"/>
<dbReference type="PANTHER" id="PTHR33797">
    <property type="entry name" value="ORGANIC HYDROPEROXIDE RESISTANCE PROTEIN-LIKE"/>
    <property type="match status" value="1"/>
</dbReference>
<reference evidence="3 4" key="1">
    <citation type="submission" date="2020-01" db="EMBL/GenBank/DDBJ databases">
        <authorList>
            <person name="Deng T."/>
        </authorList>
    </citation>
    <scope>NUCLEOTIDE SEQUENCE [LARGE SCALE GENOMIC DNA]</scope>
    <source>
        <strain evidence="3 4">5221</strain>
    </source>
</reference>
<dbReference type="Pfam" id="PF02566">
    <property type="entry name" value="OsmC"/>
    <property type="match status" value="1"/>
</dbReference>
<dbReference type="SUPFAM" id="SSF82784">
    <property type="entry name" value="OsmC-like"/>
    <property type="match status" value="1"/>
</dbReference>
<name>A0A6N9H4Q5_9MICO</name>
<dbReference type="InterPro" id="IPR003718">
    <property type="entry name" value="OsmC/Ohr_fam"/>
</dbReference>